<dbReference type="RefSeq" id="WP_251511056.1">
    <property type="nucleotide sequence ID" value="NZ_JAMBON010000001.1"/>
</dbReference>
<evidence type="ECO:0000313" key="3">
    <source>
        <dbReference type="Proteomes" id="UP001597221"/>
    </source>
</evidence>
<dbReference type="InterPro" id="IPR003772">
    <property type="entry name" value="YceD"/>
</dbReference>
<keyword evidence="3" id="KW-1185">Reference proteome</keyword>
<accession>A0ABW4HPP1</accession>
<comment type="caution">
    <text evidence="2">The sequence shown here is derived from an EMBL/GenBank/DDBJ whole genome shotgun (WGS) entry which is preliminary data.</text>
</comment>
<gene>
    <name evidence="2" type="ORF">ACFSBH_07990</name>
</gene>
<dbReference type="Pfam" id="PF02620">
    <property type="entry name" value="YceD"/>
    <property type="match status" value="1"/>
</dbReference>
<evidence type="ECO:0000313" key="2">
    <source>
        <dbReference type="EMBL" id="MFD1607589.1"/>
    </source>
</evidence>
<dbReference type="Proteomes" id="UP001597221">
    <property type="component" value="Unassembled WGS sequence"/>
</dbReference>
<protein>
    <submittedName>
        <fullName evidence="2">YceD family protein</fullName>
    </submittedName>
</protein>
<sequence length="177" mass="20366">MKITVSQIRQKSFEQPFEFEETVDVSELETMNNDIRRIRPAHVRASFTTDNEEIIVSLKITGEMILPCARTLVDVPYQYDITADEIFSTSPYLTEDDLENDIHPVEGEVLDLKPHILENILLEIPFRVFSDEANPEGAAPTEGEGWSFVQEETKEKTIDPRLKKLESLLKNNKKENE</sequence>
<organism evidence="2 3">
    <name type="scientific">Oceanobacillus luteolus</name>
    <dbReference type="NCBI Taxonomy" id="1274358"/>
    <lineage>
        <taxon>Bacteria</taxon>
        <taxon>Bacillati</taxon>
        <taxon>Bacillota</taxon>
        <taxon>Bacilli</taxon>
        <taxon>Bacillales</taxon>
        <taxon>Bacillaceae</taxon>
        <taxon>Oceanobacillus</taxon>
    </lineage>
</organism>
<evidence type="ECO:0000256" key="1">
    <source>
        <dbReference type="SAM" id="MobiDB-lite"/>
    </source>
</evidence>
<reference evidence="3" key="1">
    <citation type="journal article" date="2019" name="Int. J. Syst. Evol. Microbiol.">
        <title>The Global Catalogue of Microorganisms (GCM) 10K type strain sequencing project: providing services to taxonomists for standard genome sequencing and annotation.</title>
        <authorList>
            <consortium name="The Broad Institute Genomics Platform"/>
            <consortium name="The Broad Institute Genome Sequencing Center for Infectious Disease"/>
            <person name="Wu L."/>
            <person name="Ma J."/>
        </authorList>
    </citation>
    <scope>NUCLEOTIDE SEQUENCE [LARGE SCALE GENOMIC DNA]</scope>
    <source>
        <strain evidence="3">CGMCC 1.12376</strain>
    </source>
</reference>
<feature type="region of interest" description="Disordered" evidence="1">
    <location>
        <begin position="133"/>
        <end position="154"/>
    </location>
</feature>
<dbReference type="EMBL" id="JBHUDE010000040">
    <property type="protein sequence ID" value="MFD1607589.1"/>
    <property type="molecule type" value="Genomic_DNA"/>
</dbReference>
<proteinExistence type="predicted"/>
<name>A0ABW4HPP1_9BACI</name>